<comment type="subunit">
    <text evidence="3">The 26S proteasome consists of a 20S proteasome core and two 19S regulatory subunits.</text>
</comment>
<dbReference type="Pfam" id="PF00227">
    <property type="entry name" value="Proteasome"/>
    <property type="match status" value="1"/>
</dbReference>
<dbReference type="SMART" id="SM00948">
    <property type="entry name" value="Proteasome_A_N"/>
    <property type="match status" value="1"/>
</dbReference>
<keyword evidence="6" id="KW-1185">Reference proteome</keyword>
<keyword evidence="3" id="KW-0539">Nucleus</keyword>
<comment type="similarity">
    <text evidence="2 3">Belongs to the peptidase T1A family.</text>
</comment>
<evidence type="ECO:0000256" key="3">
    <source>
        <dbReference type="RuleBase" id="RU000551"/>
    </source>
</evidence>
<protein>
    <recommendedName>
        <fullName evidence="3">Proteasome subunit alpha type</fullName>
    </recommendedName>
</protein>
<reference evidence="5 6" key="1">
    <citation type="submission" date="2024-02" db="EMBL/GenBank/DDBJ databases">
        <authorList>
            <person name="Chen Y."/>
            <person name="Shah S."/>
            <person name="Dougan E. K."/>
            <person name="Thang M."/>
            <person name="Chan C."/>
        </authorList>
    </citation>
    <scope>NUCLEOTIDE SEQUENCE [LARGE SCALE GENOMIC DNA]</scope>
</reference>
<accession>A0ABP0H9K2</accession>
<keyword evidence="3" id="KW-0963">Cytoplasm</keyword>
<evidence type="ECO:0000256" key="2">
    <source>
        <dbReference type="PROSITE-ProRule" id="PRU00808"/>
    </source>
</evidence>
<comment type="caution">
    <text evidence="5">The sequence shown here is derived from an EMBL/GenBank/DDBJ whole genome shotgun (WGS) entry which is preliminary data.</text>
</comment>
<dbReference type="PANTHER" id="PTHR11599">
    <property type="entry name" value="PROTEASOME SUBUNIT ALPHA/BETA"/>
    <property type="match status" value="1"/>
</dbReference>
<evidence type="ECO:0000313" key="5">
    <source>
        <dbReference type="EMBL" id="CAK8986890.1"/>
    </source>
</evidence>
<dbReference type="CDD" id="cd03751">
    <property type="entry name" value="proteasome_alpha_type_3"/>
    <property type="match status" value="1"/>
</dbReference>
<name>A0ABP0H9K2_9DINO</name>
<evidence type="ECO:0000313" key="6">
    <source>
        <dbReference type="Proteomes" id="UP001642464"/>
    </source>
</evidence>
<proteinExistence type="inferred from homology"/>
<evidence type="ECO:0000256" key="1">
    <source>
        <dbReference type="ARBA" id="ARBA00022942"/>
    </source>
</evidence>
<keyword evidence="1 2" id="KW-0647">Proteasome</keyword>
<dbReference type="InterPro" id="IPR000426">
    <property type="entry name" value="Proteasome_asu_N"/>
</dbReference>
<gene>
    <name evidence="5" type="ORF">SCF082_LOCUS743</name>
</gene>
<sequence length="253" mass="27929">MAGTGAGYDLSVTTFSPDGRVFQVEYAGKAVENSGTTLAICCKDGVVFAAEKFLLSKMLVPGTAKRIFPVHRRAGMSIAGMVADARQIVSRARSEATQYFNAYCEEMPSELLAERLGLFMHAYTLYWSVRPFGCTALLGCVDQETKKPSLFCIEPNGMVYKYQATAEGKGKQAAKTEIEKVLANNPELTCEQALMLVAKIIHKVHDEKDKDFELEISWICPASNYEHAQVPAKQRKAAEAEAKRILEAEQEDD</sequence>
<dbReference type="PROSITE" id="PS00388">
    <property type="entry name" value="PROTEASOME_ALPHA_1"/>
    <property type="match status" value="1"/>
</dbReference>
<dbReference type="SUPFAM" id="SSF56235">
    <property type="entry name" value="N-terminal nucleophile aminohydrolases (Ntn hydrolases)"/>
    <property type="match status" value="1"/>
</dbReference>
<dbReference type="Proteomes" id="UP001642464">
    <property type="component" value="Unassembled WGS sequence"/>
</dbReference>
<dbReference type="EMBL" id="CAXAMM010000292">
    <property type="protein sequence ID" value="CAK8986890.1"/>
    <property type="molecule type" value="Genomic_DNA"/>
</dbReference>
<dbReference type="InterPro" id="IPR023332">
    <property type="entry name" value="Proteasome_alpha-type"/>
</dbReference>
<feature type="domain" description="Proteasome alpha-type subunits" evidence="4">
    <location>
        <begin position="8"/>
        <end position="30"/>
    </location>
</feature>
<comment type="subcellular location">
    <subcellularLocation>
        <location evidence="3">Cytoplasm</location>
    </subcellularLocation>
    <subcellularLocation>
        <location evidence="3">Nucleus</location>
    </subcellularLocation>
</comment>
<dbReference type="Gene3D" id="3.60.20.10">
    <property type="entry name" value="Glutamine Phosphoribosylpyrophosphate, subunit 1, domain 1"/>
    <property type="match status" value="1"/>
</dbReference>
<dbReference type="GO" id="GO:0000502">
    <property type="term" value="C:proteasome complex"/>
    <property type="evidence" value="ECO:0007669"/>
    <property type="project" value="UniProtKB-KW"/>
</dbReference>
<dbReference type="InterPro" id="IPR029055">
    <property type="entry name" value="Ntn_hydrolases_N"/>
</dbReference>
<dbReference type="Pfam" id="PF10584">
    <property type="entry name" value="Proteasome_A_N"/>
    <property type="match status" value="1"/>
</dbReference>
<dbReference type="InterPro" id="IPR050115">
    <property type="entry name" value="Proteasome_alpha"/>
</dbReference>
<dbReference type="PROSITE" id="PS51475">
    <property type="entry name" value="PROTEASOME_ALPHA_2"/>
    <property type="match status" value="1"/>
</dbReference>
<organism evidence="5 6">
    <name type="scientific">Durusdinium trenchii</name>
    <dbReference type="NCBI Taxonomy" id="1381693"/>
    <lineage>
        <taxon>Eukaryota</taxon>
        <taxon>Sar</taxon>
        <taxon>Alveolata</taxon>
        <taxon>Dinophyceae</taxon>
        <taxon>Suessiales</taxon>
        <taxon>Symbiodiniaceae</taxon>
        <taxon>Durusdinium</taxon>
    </lineage>
</organism>
<evidence type="ECO:0000259" key="4">
    <source>
        <dbReference type="PROSITE" id="PS00388"/>
    </source>
</evidence>
<dbReference type="InterPro" id="IPR001353">
    <property type="entry name" value="Proteasome_sua/b"/>
</dbReference>